<dbReference type="PANTHER" id="PTHR42756">
    <property type="entry name" value="TRANSCRIPTIONAL REGULATOR, MARR"/>
    <property type="match status" value="1"/>
</dbReference>
<dbReference type="Gene3D" id="1.10.357.10">
    <property type="entry name" value="Tetracycline Repressor, domain 2"/>
    <property type="match status" value="1"/>
</dbReference>
<dbReference type="Pfam" id="PF13412">
    <property type="entry name" value="HTH_24"/>
    <property type="match status" value="1"/>
</dbReference>
<evidence type="ECO:0000313" key="6">
    <source>
        <dbReference type="EMBL" id="MBB5987625.1"/>
    </source>
</evidence>
<proteinExistence type="predicted"/>
<dbReference type="InterPro" id="IPR009057">
    <property type="entry name" value="Homeodomain-like_sf"/>
</dbReference>
<dbReference type="InterPro" id="IPR004111">
    <property type="entry name" value="Repressor_TetR_C"/>
</dbReference>
<accession>A0ABR6NK29</accession>
<evidence type="ECO:0000313" key="7">
    <source>
        <dbReference type="Proteomes" id="UP001138540"/>
    </source>
</evidence>
<evidence type="ECO:0000259" key="5">
    <source>
        <dbReference type="PROSITE" id="PS50977"/>
    </source>
</evidence>
<protein>
    <submittedName>
        <fullName evidence="6">DNA-binding MarR family transcriptional regulator</fullName>
    </submittedName>
</protein>
<dbReference type="Pfam" id="PF00440">
    <property type="entry name" value="TetR_N"/>
    <property type="match status" value="1"/>
</dbReference>
<evidence type="ECO:0000256" key="3">
    <source>
        <dbReference type="ARBA" id="ARBA00023163"/>
    </source>
</evidence>
<evidence type="ECO:0000256" key="1">
    <source>
        <dbReference type="ARBA" id="ARBA00023015"/>
    </source>
</evidence>
<reference evidence="6 7" key="1">
    <citation type="submission" date="2020-08" db="EMBL/GenBank/DDBJ databases">
        <title>Exploring microbial biodiversity for novel pathways involved in the catabolism of aromatic compounds derived from lignin.</title>
        <authorList>
            <person name="Elkins J."/>
        </authorList>
    </citation>
    <scope>NUCLEOTIDE SEQUENCE [LARGE SCALE GENOMIC DNA]</scope>
    <source>
        <strain evidence="6 7">B1D3A</strain>
    </source>
</reference>
<gene>
    <name evidence="6" type="ORF">HNP60_003599</name>
</gene>
<dbReference type="InterPro" id="IPR036271">
    <property type="entry name" value="Tet_transcr_reg_TetR-rel_C_sf"/>
</dbReference>
<dbReference type="Pfam" id="PF02909">
    <property type="entry name" value="TetR_C_1"/>
    <property type="match status" value="1"/>
</dbReference>
<dbReference type="SUPFAM" id="SSF46785">
    <property type="entry name" value="Winged helix' DNA-binding domain"/>
    <property type="match status" value="2"/>
</dbReference>
<feature type="DNA-binding region" description="H-T-H motif" evidence="4">
    <location>
        <begin position="37"/>
        <end position="56"/>
    </location>
</feature>
<dbReference type="RefSeq" id="WP_184156215.1">
    <property type="nucleotide sequence ID" value="NZ_JACHKA010000001.1"/>
</dbReference>
<evidence type="ECO:0000256" key="2">
    <source>
        <dbReference type="ARBA" id="ARBA00023125"/>
    </source>
</evidence>
<dbReference type="Pfam" id="PF12802">
    <property type="entry name" value="MarR_2"/>
    <property type="match status" value="1"/>
</dbReference>
<keyword evidence="3" id="KW-0804">Transcription</keyword>
<dbReference type="InterPro" id="IPR001647">
    <property type="entry name" value="HTH_TetR"/>
</dbReference>
<dbReference type="Gene3D" id="1.10.10.10">
    <property type="entry name" value="Winged helix-like DNA-binding domain superfamily/Winged helix DNA-binding domain"/>
    <property type="match status" value="2"/>
</dbReference>
<dbReference type="GO" id="GO:0003677">
    <property type="term" value="F:DNA binding"/>
    <property type="evidence" value="ECO:0007669"/>
    <property type="project" value="UniProtKB-KW"/>
</dbReference>
<keyword evidence="7" id="KW-1185">Reference proteome</keyword>
<evidence type="ECO:0000256" key="4">
    <source>
        <dbReference type="PROSITE-ProRule" id="PRU00335"/>
    </source>
</evidence>
<dbReference type="PROSITE" id="PS50977">
    <property type="entry name" value="HTH_TETR_2"/>
    <property type="match status" value="1"/>
</dbReference>
<keyword evidence="2 4" id="KW-0238">DNA-binding</keyword>
<keyword evidence="1" id="KW-0805">Transcription regulation</keyword>
<dbReference type="PANTHER" id="PTHR42756:SF1">
    <property type="entry name" value="TRANSCRIPTIONAL REPRESSOR OF EMRAB OPERON"/>
    <property type="match status" value="1"/>
</dbReference>
<name>A0ABR6NK29_9SPHN</name>
<dbReference type="SUPFAM" id="SSF48498">
    <property type="entry name" value="Tetracyclin repressor-like, C-terminal domain"/>
    <property type="match status" value="1"/>
</dbReference>
<dbReference type="EMBL" id="JACHKA010000001">
    <property type="protein sequence ID" value="MBB5987625.1"/>
    <property type="molecule type" value="Genomic_DNA"/>
</dbReference>
<sequence>MTGGKAVLDRFAVGVDKDAIIAAALALQAKHGLAGCTLAAVAERLRVDETQVSRHFADRADLLTAMAREIARGVRATPPAQGWRAQLVQRASAGRQLMLSRRDGALLFAHMPTLFPPGGTGFDCVPALCEAGFSPADARAAVALVDRFTVGFAVAEQAAPASAETSASFESQLDIVLSGLASARPDGLVAQRDDRLRRFQSSLWVFLRDARESANISFARTVHINELDRRILLLLQAQGDMTLAAISLSTGVDKAQVSRAIKRMTEISLLARGGIRSPIRLSASGRQLAERLLRQAELRNRELTFGITDEQIVTLFGVLDTLLTRAVALFEKERKLVASNQRQEPVDFQDLVAEGLPDENGIAVDRSRILPPFITLCSYMLRGGALAHKRRTGLSNFESWVIAEICRNPPISWPQLVLALYRDQSQAGRTVNHLVESGLVERTGKPGRRHGFFAPTEEGRRISDIIRDTAARRSEFLFQGIPPPQLDSFMDAFDILSRNAEVQLAREKAIQEMDRD</sequence>
<dbReference type="InterPro" id="IPR000835">
    <property type="entry name" value="HTH_MarR-typ"/>
</dbReference>
<feature type="domain" description="HTH tetR-type" evidence="5">
    <location>
        <begin position="14"/>
        <end position="74"/>
    </location>
</feature>
<dbReference type="SMART" id="SM00347">
    <property type="entry name" value="HTH_MARR"/>
    <property type="match status" value="2"/>
</dbReference>
<dbReference type="SUPFAM" id="SSF46689">
    <property type="entry name" value="Homeodomain-like"/>
    <property type="match status" value="1"/>
</dbReference>
<dbReference type="Gene3D" id="1.10.10.60">
    <property type="entry name" value="Homeodomain-like"/>
    <property type="match status" value="1"/>
</dbReference>
<dbReference type="Proteomes" id="UP001138540">
    <property type="component" value="Unassembled WGS sequence"/>
</dbReference>
<dbReference type="InterPro" id="IPR036388">
    <property type="entry name" value="WH-like_DNA-bd_sf"/>
</dbReference>
<comment type="caution">
    <text evidence="6">The sequence shown here is derived from an EMBL/GenBank/DDBJ whole genome shotgun (WGS) entry which is preliminary data.</text>
</comment>
<dbReference type="InterPro" id="IPR036390">
    <property type="entry name" value="WH_DNA-bd_sf"/>
</dbReference>
<organism evidence="6 7">
    <name type="scientific">Sphingobium lignivorans</name>
    <dbReference type="NCBI Taxonomy" id="2735886"/>
    <lineage>
        <taxon>Bacteria</taxon>
        <taxon>Pseudomonadati</taxon>
        <taxon>Pseudomonadota</taxon>
        <taxon>Alphaproteobacteria</taxon>
        <taxon>Sphingomonadales</taxon>
        <taxon>Sphingomonadaceae</taxon>
        <taxon>Sphingobium</taxon>
    </lineage>
</organism>